<geneLocation type="plasmid" evidence="2">
    <name>pfdu301a</name>
</geneLocation>
<keyword evidence="1" id="KW-0614">Plasmid</keyword>
<dbReference type="RefSeq" id="WP_171778436.1">
    <property type="nucleotide sequence ID" value="NZ_CP045273.1"/>
</dbReference>
<name>A0A6M6EA50_PRIMG</name>
<dbReference type="Proteomes" id="UP000501076">
    <property type="component" value="Plasmid pFDU301A"/>
</dbReference>
<evidence type="ECO:0000313" key="1">
    <source>
        <dbReference type="EMBL" id="QJX80445.1"/>
    </source>
</evidence>
<dbReference type="AlphaFoldDB" id="A0A6M6EA50"/>
<evidence type="ECO:0000313" key="2">
    <source>
        <dbReference type="Proteomes" id="UP000501076"/>
    </source>
</evidence>
<reference evidence="1 2" key="1">
    <citation type="submission" date="2019-10" db="EMBL/GenBank/DDBJ databases">
        <title>Complete genome sequences for adaption low water activity.</title>
        <authorList>
            <person name="Zhao L."/>
            <person name="Zhong J."/>
        </authorList>
    </citation>
    <scope>NUCLEOTIDE SEQUENCE [LARGE SCALE GENOMIC DNA]</scope>
    <source>
        <strain evidence="1 2">FDU301</strain>
        <plasmid evidence="2">pfdu301a</plasmid>
    </source>
</reference>
<dbReference type="EMBL" id="CP045273">
    <property type="protein sequence ID" value="QJX80445.1"/>
    <property type="molecule type" value="Genomic_DNA"/>
</dbReference>
<sequence length="216" mass="24973">MPNKTNENSVNEKKNLKTMNQPEDTLVMQKIITDLDVELFKHKEKVVQTYQLTREIDDFICEHYASIVATMLQRGTDETWFKKNLSVLEGINLNQLVEDYIANSTECIQKFIANFMKEHVTIVKEIFLTALAIEKLQEEWKDSESHQHILKVYRILNFVFKNKKSVTFVRQNGEKITVSKNLRISDKEISVGSAGEHIAVADIKGYKLPSGSYLIF</sequence>
<protein>
    <submittedName>
        <fullName evidence="1">Uncharacterized protein</fullName>
    </submittedName>
</protein>
<accession>A0A6M6EA50</accession>
<gene>
    <name evidence="1" type="ORF">FDZ14_30625</name>
</gene>
<proteinExistence type="predicted"/>
<organism evidence="1 2">
    <name type="scientific">Priestia megaterium</name>
    <name type="common">Bacillus megaterium</name>
    <dbReference type="NCBI Taxonomy" id="1404"/>
    <lineage>
        <taxon>Bacteria</taxon>
        <taxon>Bacillati</taxon>
        <taxon>Bacillota</taxon>
        <taxon>Bacilli</taxon>
        <taxon>Bacillales</taxon>
        <taxon>Bacillaceae</taxon>
        <taxon>Priestia</taxon>
    </lineage>
</organism>